<comment type="caution">
    <text evidence="2">The sequence shown here is derived from an EMBL/GenBank/DDBJ whole genome shotgun (WGS) entry which is preliminary data.</text>
</comment>
<keyword evidence="1" id="KW-1133">Transmembrane helix</keyword>
<dbReference type="PANTHER" id="PTHR46477">
    <property type="entry name" value="CYSTEINE/HISTIDINE-RICH C1 DOMAIN FAMILY PROTEIN"/>
    <property type="match status" value="1"/>
</dbReference>
<name>A0ABD1MG68_9FABA</name>
<dbReference type="PANTHER" id="PTHR46477:SF3">
    <property type="entry name" value="CYSTEINE_HISTIDINE-RICH C1 DOMAIN FAMILY PROTEIN"/>
    <property type="match status" value="1"/>
</dbReference>
<organism evidence="2 3">
    <name type="scientific">Flemingia macrophylla</name>
    <dbReference type="NCBI Taxonomy" id="520843"/>
    <lineage>
        <taxon>Eukaryota</taxon>
        <taxon>Viridiplantae</taxon>
        <taxon>Streptophyta</taxon>
        <taxon>Embryophyta</taxon>
        <taxon>Tracheophyta</taxon>
        <taxon>Spermatophyta</taxon>
        <taxon>Magnoliopsida</taxon>
        <taxon>eudicotyledons</taxon>
        <taxon>Gunneridae</taxon>
        <taxon>Pentapetalae</taxon>
        <taxon>rosids</taxon>
        <taxon>fabids</taxon>
        <taxon>Fabales</taxon>
        <taxon>Fabaceae</taxon>
        <taxon>Papilionoideae</taxon>
        <taxon>50 kb inversion clade</taxon>
        <taxon>NPAAA clade</taxon>
        <taxon>indigoferoid/millettioid clade</taxon>
        <taxon>Phaseoleae</taxon>
        <taxon>Flemingia</taxon>
    </lineage>
</organism>
<keyword evidence="1" id="KW-0812">Transmembrane</keyword>
<dbReference type="EMBL" id="JBGMDY010000005">
    <property type="protein sequence ID" value="KAL2334812.1"/>
    <property type="molecule type" value="Genomic_DNA"/>
</dbReference>
<dbReference type="Proteomes" id="UP001603857">
    <property type="component" value="Unassembled WGS sequence"/>
</dbReference>
<evidence type="ECO:0000256" key="1">
    <source>
        <dbReference type="SAM" id="Phobius"/>
    </source>
</evidence>
<protein>
    <submittedName>
        <fullName evidence="2">Uncharacterized protein</fullName>
    </submittedName>
</protein>
<proteinExistence type="predicted"/>
<reference evidence="2 3" key="1">
    <citation type="submission" date="2024-08" db="EMBL/GenBank/DDBJ databases">
        <title>Insights into the chromosomal genome structure of Flemingia macrophylla.</title>
        <authorList>
            <person name="Ding Y."/>
            <person name="Zhao Y."/>
            <person name="Bi W."/>
            <person name="Wu M."/>
            <person name="Zhao G."/>
            <person name="Gong Y."/>
            <person name="Li W."/>
            <person name="Zhang P."/>
        </authorList>
    </citation>
    <scope>NUCLEOTIDE SEQUENCE [LARGE SCALE GENOMIC DNA]</scope>
    <source>
        <strain evidence="2">DYQJB</strain>
        <tissue evidence="2">Leaf</tissue>
    </source>
</reference>
<accession>A0ABD1MG68</accession>
<feature type="transmembrane region" description="Helical" evidence="1">
    <location>
        <begin position="99"/>
        <end position="127"/>
    </location>
</feature>
<dbReference type="AlphaFoldDB" id="A0ABD1MG68"/>
<gene>
    <name evidence="2" type="ORF">Fmac_016025</name>
</gene>
<keyword evidence="1" id="KW-0472">Membrane</keyword>
<sequence length="130" mass="14234">MQLSPRNTPRYCNACEKDVTGFLCHCKACIFDLYLLRQASTAPPRQQRGQALPLPKGEVVVPPLCVEGAKLELQDVLLPAMVSYSSHRSKDKKVKKCKIATLALQFVISALLGDPTQFIAGIVGSFMSRA</sequence>
<evidence type="ECO:0000313" key="2">
    <source>
        <dbReference type="EMBL" id="KAL2334812.1"/>
    </source>
</evidence>
<keyword evidence="3" id="KW-1185">Reference proteome</keyword>
<evidence type="ECO:0000313" key="3">
    <source>
        <dbReference type="Proteomes" id="UP001603857"/>
    </source>
</evidence>